<dbReference type="Gene3D" id="3.50.50.100">
    <property type="match status" value="1"/>
</dbReference>
<reference evidence="9" key="1">
    <citation type="submission" date="2020-10" db="EMBL/GenBank/DDBJ databases">
        <title>Sequencing the genomes of 1000 actinobacteria strains.</title>
        <authorList>
            <person name="Klenk H.-P."/>
        </authorList>
    </citation>
    <scope>NUCLEOTIDE SEQUENCE</scope>
    <source>
        <strain evidence="9">DSM 45354</strain>
    </source>
</reference>
<protein>
    <submittedName>
        <fullName evidence="9">NADH dehydrogenase</fullName>
        <ecNumber evidence="9">1.6.99.3</ecNumber>
    </submittedName>
</protein>
<evidence type="ECO:0000256" key="3">
    <source>
        <dbReference type="ARBA" id="ARBA00022630"/>
    </source>
</evidence>
<evidence type="ECO:0000256" key="6">
    <source>
        <dbReference type="SAM" id="MobiDB-lite"/>
    </source>
</evidence>
<evidence type="ECO:0000256" key="2">
    <source>
        <dbReference type="ARBA" id="ARBA00005272"/>
    </source>
</evidence>
<evidence type="ECO:0000313" key="9">
    <source>
        <dbReference type="EMBL" id="MBE1610050.1"/>
    </source>
</evidence>
<feature type="transmembrane region" description="Helical" evidence="7">
    <location>
        <begin position="379"/>
        <end position="399"/>
    </location>
</feature>
<keyword evidence="7" id="KW-0812">Transmembrane</keyword>
<feature type="compositionally biased region" description="Basic and acidic residues" evidence="6">
    <location>
        <begin position="461"/>
        <end position="481"/>
    </location>
</feature>
<comment type="caution">
    <text evidence="9">The sequence shown here is derived from an EMBL/GenBank/DDBJ whole genome shotgun (WGS) entry which is preliminary data.</text>
</comment>
<comment type="cofactor">
    <cofactor evidence="1">
        <name>FAD</name>
        <dbReference type="ChEBI" id="CHEBI:57692"/>
    </cofactor>
</comment>
<dbReference type="GO" id="GO:0019646">
    <property type="term" value="P:aerobic electron transport chain"/>
    <property type="evidence" value="ECO:0007669"/>
    <property type="project" value="TreeGrafter"/>
</dbReference>
<sequence length="501" mass="53728">MDADKPLRRVVIIGGGFAGLYAARALRRAPVSVILVDRAAHHLFQPLLYQCATGILSEGQIASPLREVLRRHHNVETLLAEVVDVDPVRRLVIALRPGGSRLEIPYDDLVVTAGVRQSYFGHDEFAAHAPGMKTIGDALAIRQRVFGAFEMAETAATVEERRRYLTFALVGAGPTGVELAGQIRELATHTLRKEFHRSTPEDARVLLFNGGPDPLASFGPTLSTRAAAALTHLGVELHMNSLVTNVDEAGLTARRADGGEEHHEAATVLWTAGVAAPPLAQAIARACGVEQDRSGRIKVGPDLTVPGHPDISVAGDLMSVDRLPGVAEVAMQSGRYTGTRIRRAVQGHRPPGPFKYRDLGSAAYVARGRAVVTLGRVRLSGFVGWLAWLLLHIAFLTGFRNRLFAVATWLVAFTREIRPERAFTAREFETARDVYAAIKGGEAAKHAVTRLPGAGAVPRQTGEREQPGAESARATRPEGRRGVQGPPESPGPRDSGASGGS</sequence>
<evidence type="ECO:0000256" key="7">
    <source>
        <dbReference type="SAM" id="Phobius"/>
    </source>
</evidence>
<evidence type="ECO:0000256" key="4">
    <source>
        <dbReference type="ARBA" id="ARBA00022827"/>
    </source>
</evidence>
<dbReference type="PRINTS" id="PR00368">
    <property type="entry name" value="FADPNR"/>
</dbReference>
<dbReference type="InterPro" id="IPR036188">
    <property type="entry name" value="FAD/NAD-bd_sf"/>
</dbReference>
<keyword evidence="7" id="KW-0472">Membrane</keyword>
<evidence type="ECO:0000256" key="5">
    <source>
        <dbReference type="ARBA" id="ARBA00023002"/>
    </source>
</evidence>
<keyword evidence="10" id="KW-1185">Reference proteome</keyword>
<organism evidence="9 10">
    <name type="scientific">Actinopolymorpha pittospori</name>
    <dbReference type="NCBI Taxonomy" id="648752"/>
    <lineage>
        <taxon>Bacteria</taxon>
        <taxon>Bacillati</taxon>
        <taxon>Actinomycetota</taxon>
        <taxon>Actinomycetes</taxon>
        <taxon>Propionibacteriales</taxon>
        <taxon>Actinopolymorphaceae</taxon>
        <taxon>Actinopolymorpha</taxon>
    </lineage>
</organism>
<dbReference type="PANTHER" id="PTHR42913">
    <property type="entry name" value="APOPTOSIS-INDUCING FACTOR 1"/>
    <property type="match status" value="1"/>
</dbReference>
<dbReference type="RefSeq" id="WP_192753480.1">
    <property type="nucleotide sequence ID" value="NZ_BAABJL010000254.1"/>
</dbReference>
<keyword evidence="7" id="KW-1133">Transmembrane helix</keyword>
<dbReference type="AlphaFoldDB" id="A0A927RFB6"/>
<keyword evidence="4" id="KW-0274">FAD</keyword>
<feature type="domain" description="FAD/NAD(P)-binding" evidence="8">
    <location>
        <begin position="9"/>
        <end position="334"/>
    </location>
</feature>
<name>A0A927RFB6_9ACTN</name>
<evidence type="ECO:0000259" key="8">
    <source>
        <dbReference type="Pfam" id="PF07992"/>
    </source>
</evidence>
<keyword evidence="5 9" id="KW-0560">Oxidoreductase</keyword>
<dbReference type="EC" id="1.6.99.3" evidence="9"/>
<dbReference type="InterPro" id="IPR051169">
    <property type="entry name" value="NADH-Q_oxidoreductase"/>
</dbReference>
<dbReference type="InterPro" id="IPR023753">
    <property type="entry name" value="FAD/NAD-binding_dom"/>
</dbReference>
<comment type="similarity">
    <text evidence="2">Belongs to the NADH dehydrogenase family.</text>
</comment>
<dbReference type="Pfam" id="PF07992">
    <property type="entry name" value="Pyr_redox_2"/>
    <property type="match status" value="1"/>
</dbReference>
<proteinExistence type="inferred from homology"/>
<evidence type="ECO:0000256" key="1">
    <source>
        <dbReference type="ARBA" id="ARBA00001974"/>
    </source>
</evidence>
<dbReference type="EMBL" id="JADBEM010000001">
    <property type="protein sequence ID" value="MBE1610050.1"/>
    <property type="molecule type" value="Genomic_DNA"/>
</dbReference>
<feature type="region of interest" description="Disordered" evidence="6">
    <location>
        <begin position="449"/>
        <end position="501"/>
    </location>
</feature>
<dbReference type="GO" id="GO:0003955">
    <property type="term" value="F:NAD(P)H dehydrogenase (quinone) activity"/>
    <property type="evidence" value="ECO:0007669"/>
    <property type="project" value="TreeGrafter"/>
</dbReference>
<dbReference type="Proteomes" id="UP000638648">
    <property type="component" value="Unassembled WGS sequence"/>
</dbReference>
<keyword evidence="3" id="KW-0285">Flavoprotein</keyword>
<accession>A0A927RFB6</accession>
<dbReference type="SUPFAM" id="SSF51905">
    <property type="entry name" value="FAD/NAD(P)-binding domain"/>
    <property type="match status" value="1"/>
</dbReference>
<dbReference type="PANTHER" id="PTHR42913:SF3">
    <property type="entry name" value="64 KDA MITOCHONDRIAL NADH DEHYDROGENASE (EUROFUNG)"/>
    <property type="match status" value="1"/>
</dbReference>
<gene>
    <name evidence="9" type="ORF">HEB94_006898</name>
</gene>
<evidence type="ECO:0000313" key="10">
    <source>
        <dbReference type="Proteomes" id="UP000638648"/>
    </source>
</evidence>